<dbReference type="Gene3D" id="3.30.930.10">
    <property type="entry name" value="Bira Bifunctional Protein, Domain 2"/>
    <property type="match status" value="1"/>
</dbReference>
<evidence type="ECO:0000256" key="9">
    <source>
        <dbReference type="ARBA" id="ARBA00023146"/>
    </source>
</evidence>
<dbReference type="PANTHER" id="PTHR42918:SF9">
    <property type="entry name" value="LYSINE--TRNA LIGASE"/>
    <property type="match status" value="1"/>
</dbReference>
<evidence type="ECO:0000256" key="2">
    <source>
        <dbReference type="ARBA" id="ARBA00008226"/>
    </source>
</evidence>
<dbReference type="PANTHER" id="PTHR42918">
    <property type="entry name" value="LYSYL-TRNA SYNTHETASE"/>
    <property type="match status" value="1"/>
</dbReference>
<dbReference type="PIRSF" id="PIRSF039101">
    <property type="entry name" value="LysRS2"/>
    <property type="match status" value="1"/>
</dbReference>
<evidence type="ECO:0000256" key="5">
    <source>
        <dbReference type="ARBA" id="ARBA00022598"/>
    </source>
</evidence>
<evidence type="ECO:0000256" key="4">
    <source>
        <dbReference type="ARBA" id="ARBA00022490"/>
    </source>
</evidence>
<evidence type="ECO:0000256" key="12">
    <source>
        <dbReference type="RuleBase" id="RU003748"/>
    </source>
</evidence>
<keyword evidence="4" id="KW-0963">Cytoplasm</keyword>
<dbReference type="InterPro" id="IPR002313">
    <property type="entry name" value="Lys-tRNA-ligase_II"/>
</dbReference>
<dbReference type="InterPro" id="IPR012340">
    <property type="entry name" value="NA-bd_OB-fold"/>
</dbReference>
<comment type="caution">
    <text evidence="15">The sequence shown here is derived from an EMBL/GenBank/DDBJ whole genome shotgun (WGS) entry which is preliminary data.</text>
</comment>
<protein>
    <recommendedName>
        <fullName evidence="3 12">Lysine--tRNA ligase</fullName>
        <ecNumber evidence="3 12">6.1.1.6</ecNumber>
    </recommendedName>
    <alternativeName>
        <fullName evidence="10 12">Lysyl-tRNA synthetase</fullName>
    </alternativeName>
</protein>
<evidence type="ECO:0000256" key="8">
    <source>
        <dbReference type="ARBA" id="ARBA00022917"/>
    </source>
</evidence>
<dbReference type="InterPro" id="IPR006195">
    <property type="entry name" value="aa-tRNA-synth_II"/>
</dbReference>
<proteinExistence type="inferred from homology"/>
<comment type="subcellular location">
    <subcellularLocation>
        <location evidence="1">Cytoplasm</location>
    </subcellularLocation>
</comment>
<dbReference type="Proteomes" id="UP001157974">
    <property type="component" value="Unassembled WGS sequence"/>
</dbReference>
<dbReference type="GO" id="GO:0005524">
    <property type="term" value="F:ATP binding"/>
    <property type="evidence" value="ECO:0007669"/>
    <property type="project" value="UniProtKB-KW"/>
</dbReference>
<evidence type="ECO:0000256" key="11">
    <source>
        <dbReference type="ARBA" id="ARBA00048573"/>
    </source>
</evidence>
<dbReference type="CDD" id="cd04322">
    <property type="entry name" value="LysRS_N"/>
    <property type="match status" value="1"/>
</dbReference>
<evidence type="ECO:0000256" key="13">
    <source>
        <dbReference type="SAM" id="MobiDB-lite"/>
    </source>
</evidence>
<dbReference type="PRINTS" id="PR00982">
    <property type="entry name" value="TRNASYNTHLYS"/>
</dbReference>
<evidence type="ECO:0000256" key="6">
    <source>
        <dbReference type="ARBA" id="ARBA00022741"/>
    </source>
</evidence>
<feature type="domain" description="Aminoacyl-transfer RNA synthetases class-II family profile" evidence="14">
    <location>
        <begin position="210"/>
        <end position="574"/>
    </location>
</feature>
<dbReference type="GO" id="GO:0005829">
    <property type="term" value="C:cytosol"/>
    <property type="evidence" value="ECO:0007669"/>
    <property type="project" value="TreeGrafter"/>
</dbReference>
<organism evidence="15 16">
    <name type="scientific">Rhodosorus marinus</name>
    <dbReference type="NCBI Taxonomy" id="101924"/>
    <lineage>
        <taxon>Eukaryota</taxon>
        <taxon>Rhodophyta</taxon>
        <taxon>Stylonematophyceae</taxon>
        <taxon>Stylonematales</taxon>
        <taxon>Stylonemataceae</taxon>
        <taxon>Rhodosorus</taxon>
    </lineage>
</organism>
<evidence type="ECO:0000313" key="15">
    <source>
        <dbReference type="EMBL" id="KAJ8906384.1"/>
    </source>
</evidence>
<dbReference type="NCBIfam" id="NF001756">
    <property type="entry name" value="PRK00484.1"/>
    <property type="match status" value="1"/>
</dbReference>
<keyword evidence="6" id="KW-0547">Nucleotide-binding</keyword>
<comment type="similarity">
    <text evidence="2">Belongs to the class-II aminoacyl-tRNA synthetase family.</text>
</comment>
<name>A0AAV8UWF8_9RHOD</name>
<evidence type="ECO:0000256" key="7">
    <source>
        <dbReference type="ARBA" id="ARBA00022840"/>
    </source>
</evidence>
<dbReference type="PROSITE" id="PS50862">
    <property type="entry name" value="AA_TRNA_LIGASE_II"/>
    <property type="match status" value="1"/>
</dbReference>
<dbReference type="FunFam" id="3.30.930.10:FF:000238">
    <property type="entry name" value="Lysine--tRNA ligase"/>
    <property type="match status" value="1"/>
</dbReference>
<evidence type="ECO:0000313" key="16">
    <source>
        <dbReference type="Proteomes" id="UP001157974"/>
    </source>
</evidence>
<dbReference type="EC" id="6.1.1.6" evidence="3 12"/>
<dbReference type="InterPro" id="IPR004364">
    <property type="entry name" value="Aa-tRNA-synt_II"/>
</dbReference>
<dbReference type="InterPro" id="IPR034762">
    <property type="entry name" value="Lys-tRNA-ligase_II_bac/euk"/>
</dbReference>
<dbReference type="HAMAP" id="MF_00252">
    <property type="entry name" value="Lys_tRNA_synth_class2"/>
    <property type="match status" value="1"/>
</dbReference>
<dbReference type="CDD" id="cd00775">
    <property type="entry name" value="LysRS_core"/>
    <property type="match status" value="1"/>
</dbReference>
<gene>
    <name evidence="15" type="ORF">NDN08_002877</name>
</gene>
<dbReference type="AlphaFoldDB" id="A0AAV8UWF8"/>
<dbReference type="InterPro" id="IPR045864">
    <property type="entry name" value="aa-tRNA-synth_II/BPL/LPL"/>
</dbReference>
<dbReference type="EMBL" id="JAMWBK010000003">
    <property type="protein sequence ID" value="KAJ8906384.1"/>
    <property type="molecule type" value="Genomic_DNA"/>
</dbReference>
<evidence type="ECO:0000256" key="10">
    <source>
        <dbReference type="ARBA" id="ARBA00030563"/>
    </source>
</evidence>
<keyword evidence="8" id="KW-0648">Protein biosynthesis</keyword>
<reference evidence="15 16" key="1">
    <citation type="journal article" date="2023" name="Nat. Commun.">
        <title>Origin of minicircular mitochondrial genomes in red algae.</title>
        <authorList>
            <person name="Lee Y."/>
            <person name="Cho C.H."/>
            <person name="Lee Y.M."/>
            <person name="Park S.I."/>
            <person name="Yang J.H."/>
            <person name="West J.A."/>
            <person name="Bhattacharya D."/>
            <person name="Yoon H.S."/>
        </authorList>
    </citation>
    <scope>NUCLEOTIDE SEQUENCE [LARGE SCALE GENOMIC DNA]</scope>
    <source>
        <strain evidence="15 16">CCMP1338</strain>
        <tissue evidence="15">Whole cell</tissue>
    </source>
</reference>
<dbReference type="GO" id="GO:0004824">
    <property type="term" value="F:lysine-tRNA ligase activity"/>
    <property type="evidence" value="ECO:0007669"/>
    <property type="project" value="UniProtKB-EC"/>
</dbReference>
<dbReference type="NCBIfam" id="TIGR00499">
    <property type="entry name" value="lysS_bact"/>
    <property type="match status" value="1"/>
</dbReference>
<keyword evidence="5" id="KW-0436">Ligase</keyword>
<dbReference type="SUPFAM" id="SSF55681">
    <property type="entry name" value="Class II aaRS and biotin synthetases"/>
    <property type="match status" value="1"/>
</dbReference>
<sequence length="593" mass="67375">MAESEVKMTPVEGDKEGAPQGEEKLSKNELKRRLKAEKQRKEKELKEAKKREEAASKKDSGAGKASAEAAEEDLDPTQYLSNRIAMVNGLKDAGQNPYPHKFNVSMTIPQFVDEFAEKCVPGQHLEDIEVSIAGRVFLKRASGAKLIFYDLKSDGVKLQIMADARYAGKDFAEVHGRLRRGDIVGVKGFPGKSRKGELSIFPRETVLLSSCLRMLPKRELKDSEVRYRQRYLDLMLNDESRKTFITRARIVQYVRDYLNRRGFLEVETPMMNTIAGGATARPFVTHHNDLNLDMYMRVAPELYLKELVVGGLNRVYEIGRNFRNEGIDLTHNPEFTACEFYAAYWDYHDLMKFTEDLVSSLVKSIFGTYKITIHPEGKDSEKTVEIDFTPPFRRLSMVQALGQKLGEEMPKDMNAKEANDALVKLCEKYRVECAEPRTTARLLDKLVGDFLEVECLNPTFICDHPEIMSPLAKYHRNLPGMTERFELFVNYKEIVNAYTELNDPIVQRERFTVSSKDNDTGDDEAMVHDEDFCVSLEYGLPPTAGWGMGLDRMTMMLTDNISIKEVLLFPAMKPLEQKGGGVVESVTTTTETQ</sequence>
<accession>A0AAV8UWF8</accession>
<evidence type="ECO:0000256" key="3">
    <source>
        <dbReference type="ARBA" id="ARBA00013166"/>
    </source>
</evidence>
<dbReference type="Gene3D" id="2.40.50.140">
    <property type="entry name" value="Nucleic acid-binding proteins"/>
    <property type="match status" value="1"/>
</dbReference>
<keyword evidence="16" id="KW-1185">Reference proteome</keyword>
<evidence type="ECO:0000256" key="1">
    <source>
        <dbReference type="ARBA" id="ARBA00004496"/>
    </source>
</evidence>
<keyword evidence="9" id="KW-0030">Aminoacyl-tRNA synthetase</keyword>
<feature type="compositionally biased region" description="Basic and acidic residues" evidence="13">
    <location>
        <begin position="1"/>
        <end position="61"/>
    </location>
</feature>
<feature type="region of interest" description="Disordered" evidence="13">
    <location>
        <begin position="1"/>
        <end position="75"/>
    </location>
</feature>
<comment type="catalytic activity">
    <reaction evidence="11 12">
        <text>tRNA(Lys) + L-lysine + ATP = L-lysyl-tRNA(Lys) + AMP + diphosphate</text>
        <dbReference type="Rhea" id="RHEA:20792"/>
        <dbReference type="Rhea" id="RHEA-COMP:9696"/>
        <dbReference type="Rhea" id="RHEA-COMP:9697"/>
        <dbReference type="ChEBI" id="CHEBI:30616"/>
        <dbReference type="ChEBI" id="CHEBI:32551"/>
        <dbReference type="ChEBI" id="CHEBI:33019"/>
        <dbReference type="ChEBI" id="CHEBI:78442"/>
        <dbReference type="ChEBI" id="CHEBI:78529"/>
        <dbReference type="ChEBI" id="CHEBI:456215"/>
        <dbReference type="EC" id="6.1.1.6"/>
    </reaction>
</comment>
<evidence type="ECO:0000259" key="14">
    <source>
        <dbReference type="PROSITE" id="PS50862"/>
    </source>
</evidence>
<dbReference type="GO" id="GO:0006430">
    <property type="term" value="P:lysyl-tRNA aminoacylation"/>
    <property type="evidence" value="ECO:0007669"/>
    <property type="project" value="InterPro"/>
</dbReference>
<dbReference type="InterPro" id="IPR004365">
    <property type="entry name" value="NA-bd_OB_tRNA"/>
</dbReference>
<dbReference type="Pfam" id="PF00152">
    <property type="entry name" value="tRNA-synt_2"/>
    <property type="match status" value="1"/>
</dbReference>
<dbReference type="InterPro" id="IPR018149">
    <property type="entry name" value="Lys-tRNA-synth_II_C"/>
</dbReference>
<keyword evidence="7" id="KW-0067">ATP-binding</keyword>
<dbReference type="Pfam" id="PF01336">
    <property type="entry name" value="tRNA_anti-codon"/>
    <property type="match status" value="1"/>
</dbReference>
<dbReference type="GO" id="GO:0000049">
    <property type="term" value="F:tRNA binding"/>
    <property type="evidence" value="ECO:0007669"/>
    <property type="project" value="TreeGrafter"/>
</dbReference>
<dbReference type="FunFam" id="2.40.50.140:FF:000050">
    <property type="entry name" value="Lysine--tRNA ligase"/>
    <property type="match status" value="1"/>
</dbReference>
<dbReference type="InterPro" id="IPR044136">
    <property type="entry name" value="Lys-tRNA-ligase_II_N"/>
</dbReference>
<dbReference type="SUPFAM" id="SSF50249">
    <property type="entry name" value="Nucleic acid-binding proteins"/>
    <property type="match status" value="1"/>
</dbReference>